<evidence type="ECO:0000256" key="2">
    <source>
        <dbReference type="ARBA" id="ARBA00022692"/>
    </source>
</evidence>
<evidence type="ECO:0000313" key="7">
    <source>
        <dbReference type="EMBL" id="OFV67403.1"/>
    </source>
</evidence>
<dbReference type="GO" id="GO:0140359">
    <property type="term" value="F:ABC-type transporter activity"/>
    <property type="evidence" value="ECO:0007669"/>
    <property type="project" value="InterPro"/>
</dbReference>
<accession>A0A1F2P856</accession>
<gene>
    <name evidence="7" type="ORF">SCAL_001321</name>
</gene>
<proteinExistence type="predicted"/>
<dbReference type="Proteomes" id="UP000186940">
    <property type="component" value="Unassembled WGS sequence"/>
</dbReference>
<dbReference type="Pfam" id="PF01061">
    <property type="entry name" value="ABC2_membrane"/>
    <property type="match status" value="1"/>
</dbReference>
<dbReference type="InterPro" id="IPR047817">
    <property type="entry name" value="ABC2_TM_bact-type"/>
</dbReference>
<reference evidence="7" key="1">
    <citation type="submission" date="2016-05" db="EMBL/GenBank/DDBJ databases">
        <title>Microbial consortia oxidize butane by reversing methanogenesis.</title>
        <authorList>
            <person name="Laso-Perez R."/>
            <person name="Richter M."/>
            <person name="Wegener G."/>
            <person name="Musat F."/>
        </authorList>
    </citation>
    <scope>NUCLEOTIDE SEQUENCE [LARGE SCALE GENOMIC DNA]</scope>
    <source>
        <strain evidence="7">BOX2</strain>
    </source>
</reference>
<dbReference type="PROSITE" id="PS51012">
    <property type="entry name" value="ABC_TM2"/>
    <property type="match status" value="1"/>
</dbReference>
<feature type="transmembrane region" description="Helical" evidence="5">
    <location>
        <begin position="104"/>
        <end position="125"/>
    </location>
</feature>
<dbReference type="InterPro" id="IPR000412">
    <property type="entry name" value="ABC_2_transport"/>
</dbReference>
<evidence type="ECO:0000256" key="5">
    <source>
        <dbReference type="SAM" id="Phobius"/>
    </source>
</evidence>
<organism evidence="7 8">
    <name type="scientific">Candidatus Syntropharchaeum caldarium</name>
    <dbReference type="NCBI Taxonomy" id="1838285"/>
    <lineage>
        <taxon>Archaea</taxon>
        <taxon>Methanobacteriati</taxon>
        <taxon>Methanobacteriota</taxon>
        <taxon>Stenosarchaea group</taxon>
        <taxon>Methanomicrobia</taxon>
        <taxon>Methanosarcinales</taxon>
        <taxon>ANME-2 cluster</taxon>
        <taxon>Candidatus Syntropharchaeum</taxon>
    </lineage>
</organism>
<evidence type="ECO:0000256" key="3">
    <source>
        <dbReference type="ARBA" id="ARBA00022989"/>
    </source>
</evidence>
<keyword evidence="2 5" id="KW-0812">Transmembrane</keyword>
<feature type="transmembrane region" description="Helical" evidence="5">
    <location>
        <begin position="145"/>
        <end position="170"/>
    </location>
</feature>
<keyword evidence="8" id="KW-1185">Reference proteome</keyword>
<dbReference type="AlphaFoldDB" id="A0A1F2P856"/>
<dbReference type="InterPro" id="IPR013525">
    <property type="entry name" value="ABC2_TM"/>
</dbReference>
<dbReference type="GO" id="GO:0043190">
    <property type="term" value="C:ATP-binding cassette (ABC) transporter complex"/>
    <property type="evidence" value="ECO:0007669"/>
    <property type="project" value="InterPro"/>
</dbReference>
<name>A0A1F2P856_9EURY</name>
<feature type="domain" description="ABC transmembrane type-2" evidence="6">
    <location>
        <begin position="25"/>
        <end position="261"/>
    </location>
</feature>
<feature type="transmembrane region" description="Helical" evidence="5">
    <location>
        <begin position="27"/>
        <end position="45"/>
    </location>
</feature>
<protein>
    <submittedName>
        <fullName evidence="7">Multidrug ABC transporter permease</fullName>
    </submittedName>
</protein>
<evidence type="ECO:0000313" key="8">
    <source>
        <dbReference type="Proteomes" id="UP000186940"/>
    </source>
</evidence>
<keyword evidence="3 5" id="KW-1133">Transmembrane helix</keyword>
<dbReference type="PIRSF" id="PIRSF006648">
    <property type="entry name" value="DrrB"/>
    <property type="match status" value="1"/>
</dbReference>
<sequence length="264" mass="29068">MKLINLQAIYTLWLREMLRFFRMKSRVIGSLGMPFFFLAFLSMGFDDTAFLNGDLDYTSFLTPGIIGMLLLFSSTFTGISVLWDKEFGFLKEIMVTPVSRISILIGRIAGGATTAIMEALIILVLSVPLGFNLRGIYGDASTSGIVIGVVMAFVFMVLIATTFIALGIAFASCMEDMSGYSIIMNFVIFPLFFLSGALFPIDNFPSWVRILALLDPLTYGVDGLRGCLTGAFDLPLLIDLFALVLSSLIMLVLGSYLFKYTEVD</sequence>
<feature type="transmembrane region" description="Helical" evidence="5">
    <location>
        <begin position="182"/>
        <end position="201"/>
    </location>
</feature>
<comment type="subcellular location">
    <subcellularLocation>
        <location evidence="1">Membrane</location>
        <topology evidence="1">Multi-pass membrane protein</topology>
    </subcellularLocation>
</comment>
<evidence type="ECO:0000259" key="6">
    <source>
        <dbReference type="PROSITE" id="PS51012"/>
    </source>
</evidence>
<dbReference type="STRING" id="1838285.SCAL_001321"/>
<evidence type="ECO:0000256" key="1">
    <source>
        <dbReference type="ARBA" id="ARBA00004141"/>
    </source>
</evidence>
<comment type="caution">
    <text evidence="7">The sequence shown here is derived from an EMBL/GenBank/DDBJ whole genome shotgun (WGS) entry which is preliminary data.</text>
</comment>
<dbReference type="InterPro" id="IPR051784">
    <property type="entry name" value="Nod_factor_ABC_transporter"/>
</dbReference>
<dbReference type="EMBL" id="LYOS01000004">
    <property type="protein sequence ID" value="OFV67403.1"/>
    <property type="molecule type" value="Genomic_DNA"/>
</dbReference>
<feature type="transmembrane region" description="Helical" evidence="5">
    <location>
        <begin position="65"/>
        <end position="83"/>
    </location>
</feature>
<keyword evidence="4 5" id="KW-0472">Membrane</keyword>
<feature type="transmembrane region" description="Helical" evidence="5">
    <location>
        <begin position="236"/>
        <end position="258"/>
    </location>
</feature>
<dbReference type="PANTHER" id="PTHR43229">
    <property type="entry name" value="NODULATION PROTEIN J"/>
    <property type="match status" value="1"/>
</dbReference>
<evidence type="ECO:0000256" key="4">
    <source>
        <dbReference type="ARBA" id="ARBA00023136"/>
    </source>
</evidence>
<dbReference type="PANTHER" id="PTHR43229:SF2">
    <property type="entry name" value="NODULATION PROTEIN J"/>
    <property type="match status" value="1"/>
</dbReference>